<accession>B8GQP9</accession>
<dbReference type="PANTHER" id="PTHR30126">
    <property type="entry name" value="HTH-TYPE TRANSCRIPTIONAL REGULATOR"/>
    <property type="match status" value="1"/>
</dbReference>
<evidence type="ECO:0000256" key="5">
    <source>
        <dbReference type="SAM" id="MobiDB-lite"/>
    </source>
</evidence>
<name>B8GQP9_THISH</name>
<dbReference type="Pfam" id="PF00126">
    <property type="entry name" value="HTH_1"/>
    <property type="match status" value="1"/>
</dbReference>
<dbReference type="AlphaFoldDB" id="B8GQP9"/>
<keyword evidence="3" id="KW-0238">DNA-binding</keyword>
<evidence type="ECO:0000256" key="3">
    <source>
        <dbReference type="ARBA" id="ARBA00023125"/>
    </source>
</evidence>
<dbReference type="InterPro" id="IPR036388">
    <property type="entry name" value="WH-like_DNA-bd_sf"/>
</dbReference>
<protein>
    <submittedName>
        <fullName evidence="7">Transcriptional regulator, LysR family</fullName>
    </submittedName>
</protein>
<dbReference type="Proteomes" id="UP000002383">
    <property type="component" value="Chromosome"/>
</dbReference>
<dbReference type="CDD" id="cd08419">
    <property type="entry name" value="PBP2_CbbR_RubisCO_like"/>
    <property type="match status" value="1"/>
</dbReference>
<dbReference type="GO" id="GO:0000976">
    <property type="term" value="F:transcription cis-regulatory region binding"/>
    <property type="evidence" value="ECO:0007669"/>
    <property type="project" value="TreeGrafter"/>
</dbReference>
<feature type="domain" description="HTH lysR-type" evidence="6">
    <location>
        <begin position="4"/>
        <end position="61"/>
    </location>
</feature>
<dbReference type="PROSITE" id="PS50931">
    <property type="entry name" value="HTH_LYSR"/>
    <property type="match status" value="1"/>
</dbReference>
<dbReference type="Gene3D" id="3.40.190.290">
    <property type="match status" value="1"/>
</dbReference>
<feature type="region of interest" description="Disordered" evidence="5">
    <location>
        <begin position="307"/>
        <end position="326"/>
    </location>
</feature>
<evidence type="ECO:0000313" key="8">
    <source>
        <dbReference type="Proteomes" id="UP000002383"/>
    </source>
</evidence>
<gene>
    <name evidence="7" type="ordered locus">Tgr7_3204</name>
</gene>
<dbReference type="HOGENOM" id="CLU_039613_6_1_6"/>
<reference evidence="7 8" key="1">
    <citation type="journal article" date="2011" name="Stand. Genomic Sci.">
        <title>Complete genome sequence of 'Thioalkalivibrio sulfidophilus' HL-EbGr7.</title>
        <authorList>
            <person name="Muyzer G."/>
            <person name="Sorokin D.Y."/>
            <person name="Mavromatis K."/>
            <person name="Lapidus A."/>
            <person name="Clum A."/>
            <person name="Ivanova N."/>
            <person name="Pati A."/>
            <person name="d'Haeseleer P."/>
            <person name="Woyke T."/>
            <person name="Kyrpides N.C."/>
        </authorList>
    </citation>
    <scope>NUCLEOTIDE SEQUENCE [LARGE SCALE GENOMIC DNA]</scope>
    <source>
        <strain evidence="7 8">HL-EbGR7</strain>
    </source>
</reference>
<evidence type="ECO:0000256" key="2">
    <source>
        <dbReference type="ARBA" id="ARBA00023015"/>
    </source>
</evidence>
<dbReference type="EMBL" id="CP001339">
    <property type="protein sequence ID" value="ACL74273.1"/>
    <property type="molecule type" value="Genomic_DNA"/>
</dbReference>
<dbReference type="Gene3D" id="1.10.10.10">
    <property type="entry name" value="Winged helix-like DNA-binding domain superfamily/Winged helix DNA-binding domain"/>
    <property type="match status" value="1"/>
</dbReference>
<dbReference type="InterPro" id="IPR036390">
    <property type="entry name" value="WH_DNA-bd_sf"/>
</dbReference>
<dbReference type="FunFam" id="1.10.10.10:FF:000001">
    <property type="entry name" value="LysR family transcriptional regulator"/>
    <property type="match status" value="1"/>
</dbReference>
<dbReference type="PANTHER" id="PTHR30126:SF5">
    <property type="entry name" value="HTH-TYPE TRANSCRIPTIONAL ACTIVATOR CMPR"/>
    <property type="match status" value="1"/>
</dbReference>
<proteinExistence type="inferred from homology"/>
<evidence type="ECO:0000256" key="4">
    <source>
        <dbReference type="ARBA" id="ARBA00023163"/>
    </source>
</evidence>
<keyword evidence="8" id="KW-1185">Reference proteome</keyword>
<comment type="similarity">
    <text evidence="1">Belongs to the LysR transcriptional regulatory family.</text>
</comment>
<dbReference type="OrthoDB" id="9771171at2"/>
<evidence type="ECO:0000259" key="6">
    <source>
        <dbReference type="PROSITE" id="PS50931"/>
    </source>
</evidence>
<keyword evidence="2" id="KW-0805">Transcription regulation</keyword>
<dbReference type="InterPro" id="IPR005119">
    <property type="entry name" value="LysR_subst-bd"/>
</dbReference>
<dbReference type="KEGG" id="tgr:Tgr7_3204"/>
<sequence>MMNFTFRQLKAFEAVARHLSFTRASQELHLTQPAVSMQIKQLEEHAGLPLFEQVGKRIFLTEAGREMYHYSQAISAQLSELEMVLDELKGFSRGRLTIAVASTANYFVPRLIAAFCHRHSNVSVTLEVTNRESLLSLLSANAMDLAIMGQPPDKELVAHPFMENPLVMIAPPDHPLTREHSIPLERLRSEPFILREPGSGTRGAAERFFEQHGEQLLPTQVMHSSEAIKQAVEAGLGLGILSLHTLEMELALGRLAVLDVAGFPIRRHWYLVHPQGKRFSRVGQAFLDFTLREASGILRLPTLEAAGAPSAQVPGTKASGRKKSRA</sequence>
<dbReference type="STRING" id="396588.Tgr7_3204"/>
<evidence type="ECO:0000256" key="1">
    <source>
        <dbReference type="ARBA" id="ARBA00009437"/>
    </source>
</evidence>
<dbReference type="SUPFAM" id="SSF53850">
    <property type="entry name" value="Periplasmic binding protein-like II"/>
    <property type="match status" value="1"/>
</dbReference>
<dbReference type="GO" id="GO:0003700">
    <property type="term" value="F:DNA-binding transcription factor activity"/>
    <property type="evidence" value="ECO:0007669"/>
    <property type="project" value="InterPro"/>
</dbReference>
<dbReference type="eggNOG" id="COG0583">
    <property type="taxonomic scope" value="Bacteria"/>
</dbReference>
<dbReference type="InterPro" id="IPR000847">
    <property type="entry name" value="LysR_HTH_N"/>
</dbReference>
<organism evidence="7 8">
    <name type="scientific">Thioalkalivibrio sulfidiphilus (strain HL-EbGR7)</name>
    <dbReference type="NCBI Taxonomy" id="396588"/>
    <lineage>
        <taxon>Bacteria</taxon>
        <taxon>Pseudomonadati</taxon>
        <taxon>Pseudomonadota</taxon>
        <taxon>Gammaproteobacteria</taxon>
        <taxon>Chromatiales</taxon>
        <taxon>Ectothiorhodospiraceae</taxon>
        <taxon>Thioalkalivibrio</taxon>
    </lineage>
</organism>
<dbReference type="PRINTS" id="PR00039">
    <property type="entry name" value="HTHLYSR"/>
</dbReference>
<dbReference type="SUPFAM" id="SSF46785">
    <property type="entry name" value="Winged helix' DNA-binding domain"/>
    <property type="match status" value="1"/>
</dbReference>
<evidence type="ECO:0000313" key="7">
    <source>
        <dbReference type="EMBL" id="ACL74273.1"/>
    </source>
</evidence>
<keyword evidence="4" id="KW-0804">Transcription</keyword>
<dbReference type="Pfam" id="PF03466">
    <property type="entry name" value="LysR_substrate"/>
    <property type="match status" value="1"/>
</dbReference>
<dbReference type="RefSeq" id="WP_012639735.1">
    <property type="nucleotide sequence ID" value="NC_011901.1"/>
</dbReference>